<reference evidence="1 2" key="1">
    <citation type="submission" date="2019-06" db="EMBL/GenBank/DDBJ databases">
        <title>Genome of Methylobacterium sp. 17Sr1-39.</title>
        <authorList>
            <person name="Seo T."/>
        </authorList>
    </citation>
    <scope>NUCLEOTIDE SEQUENCE [LARGE SCALE GENOMIC DNA]</scope>
    <source>
        <strain evidence="1 2">17Sr1-39</strain>
    </source>
</reference>
<dbReference type="AlphaFoldDB" id="A0A5C4L4Y7"/>
<accession>A0A5C4L4Y7</accession>
<sequence length="165" mass="18968">MEDAGYLFGLILDAFAGMVNAEPAGMQVAQAAEEAQAKPDTDDLARCSAEQIDLTKLDVFQLSALFEAYQVARFSWEGVAARPYCHADDRQSRFHPTELGELVKFEEERASWIMQRIEKEMATRKPRDDFERNEILMLRTQYEMRCNSRISENALLLDIIRAWIV</sequence>
<name>A0A5C4L4Y7_9HYPH</name>
<protein>
    <submittedName>
        <fullName evidence="1">Uncharacterized protein</fullName>
    </submittedName>
</protein>
<dbReference type="Proteomes" id="UP000305267">
    <property type="component" value="Unassembled WGS sequence"/>
</dbReference>
<dbReference type="EMBL" id="VDDA01000059">
    <property type="protein sequence ID" value="TNC05527.1"/>
    <property type="molecule type" value="Genomic_DNA"/>
</dbReference>
<dbReference type="OrthoDB" id="7988424at2"/>
<comment type="caution">
    <text evidence="1">The sequence shown here is derived from an EMBL/GenBank/DDBJ whole genome shotgun (WGS) entry which is preliminary data.</text>
</comment>
<evidence type="ECO:0000313" key="2">
    <source>
        <dbReference type="Proteomes" id="UP000305267"/>
    </source>
</evidence>
<keyword evidence="2" id="KW-1185">Reference proteome</keyword>
<organism evidence="1 2">
    <name type="scientific">Methylobacterium terricola</name>
    <dbReference type="NCBI Taxonomy" id="2583531"/>
    <lineage>
        <taxon>Bacteria</taxon>
        <taxon>Pseudomonadati</taxon>
        <taxon>Pseudomonadota</taxon>
        <taxon>Alphaproteobacteria</taxon>
        <taxon>Hyphomicrobiales</taxon>
        <taxon>Methylobacteriaceae</taxon>
        <taxon>Methylobacterium</taxon>
    </lineage>
</organism>
<dbReference type="RefSeq" id="WP_139040719.1">
    <property type="nucleotide sequence ID" value="NZ_VDDA01000059.1"/>
</dbReference>
<gene>
    <name evidence="1" type="ORF">FF100_35580</name>
</gene>
<proteinExistence type="predicted"/>
<evidence type="ECO:0000313" key="1">
    <source>
        <dbReference type="EMBL" id="TNC05527.1"/>
    </source>
</evidence>